<evidence type="ECO:0000313" key="1">
    <source>
        <dbReference type="EMBL" id="KAJ0054174.1"/>
    </source>
</evidence>
<proteinExistence type="predicted"/>
<reference evidence="2" key="1">
    <citation type="journal article" date="2023" name="G3 (Bethesda)">
        <title>Genome assembly and association tests identify interacting loci associated with vigor, precocity, and sex in interspecific pistachio rootstocks.</title>
        <authorList>
            <person name="Palmer W."/>
            <person name="Jacygrad E."/>
            <person name="Sagayaradj S."/>
            <person name="Cavanaugh K."/>
            <person name="Han R."/>
            <person name="Bertier L."/>
            <person name="Beede B."/>
            <person name="Kafkas S."/>
            <person name="Golino D."/>
            <person name="Preece J."/>
            <person name="Michelmore R."/>
        </authorList>
    </citation>
    <scope>NUCLEOTIDE SEQUENCE [LARGE SCALE GENOMIC DNA]</scope>
</reference>
<protein>
    <submittedName>
        <fullName evidence="1">Uncharacterized protein</fullName>
    </submittedName>
</protein>
<sequence>MATGFALANEDLLQNILSRLPALSFASAACVSKSWNKVCNRILSRPKLSSALSLSPSHHVAVEEVLNKVLSEPIRPHFAIACVGLQFNLTATHQLIAEKLGSRIPIITNAATGIIGRDAGTNELREVKWEILEEIGLDQGENNFVTDQLDYCGIVLVIGYVPGLKVNAIPLLRPKTEPRVTMVDKFLKDIRDYTASVSDCTSPDGIILFGDQRIDLKPILAEMDYGMHEETVIVGDASACFLFKSGDDSRIYDGNSYFFDAVALVFARDKSDAFKGEIKFHLALSIGVLPFGPKLKAVSVRIHNSDCSWLTARMEGYQEILDSEGLLEDINDQIDDEYPYLYIGVTHQRERSIGLQNSGSRSHLALYEVLGGSEEYFAVDGIGIKPGESFIFYHSDSDTASSSSGNAFEDISILKAADHHCASRGVKKEVLGGLIFSCCSRSESLSARGNVESLPLSNNFPGIPLAGVFCAGEIGRGGGSASLIRQEENAAEVCSMSSRCFLHHYSTVYLVMSYTPPLV</sequence>
<evidence type="ECO:0000313" key="2">
    <source>
        <dbReference type="Proteomes" id="UP001163603"/>
    </source>
</evidence>
<accession>A0ACC0ZMC5</accession>
<comment type="caution">
    <text evidence="1">The sequence shown here is derived from an EMBL/GenBank/DDBJ whole genome shotgun (WGS) entry which is preliminary data.</text>
</comment>
<dbReference type="EMBL" id="CM047736">
    <property type="protein sequence ID" value="KAJ0054174.1"/>
    <property type="molecule type" value="Genomic_DNA"/>
</dbReference>
<name>A0ACC0ZMC5_9ROSI</name>
<organism evidence="1 2">
    <name type="scientific">Pistacia integerrima</name>
    <dbReference type="NCBI Taxonomy" id="434235"/>
    <lineage>
        <taxon>Eukaryota</taxon>
        <taxon>Viridiplantae</taxon>
        <taxon>Streptophyta</taxon>
        <taxon>Embryophyta</taxon>
        <taxon>Tracheophyta</taxon>
        <taxon>Spermatophyta</taxon>
        <taxon>Magnoliopsida</taxon>
        <taxon>eudicotyledons</taxon>
        <taxon>Gunneridae</taxon>
        <taxon>Pentapetalae</taxon>
        <taxon>rosids</taxon>
        <taxon>malvids</taxon>
        <taxon>Sapindales</taxon>
        <taxon>Anacardiaceae</taxon>
        <taxon>Pistacia</taxon>
    </lineage>
</organism>
<dbReference type="Proteomes" id="UP001163603">
    <property type="component" value="Chromosome 1"/>
</dbReference>
<gene>
    <name evidence="1" type="ORF">Pint_01203</name>
</gene>
<keyword evidence="2" id="KW-1185">Reference proteome</keyword>